<proteinExistence type="predicted"/>
<protein>
    <submittedName>
        <fullName evidence="1">Uncharacterized protein</fullName>
    </submittedName>
</protein>
<accession>A0A3D9KS09</accession>
<name>A0A3D9KS09_9BACL</name>
<comment type="caution">
    <text evidence="1">The sequence shown here is derived from an EMBL/GenBank/DDBJ whole genome shotgun (WGS) entry which is preliminary data.</text>
</comment>
<gene>
    <name evidence="1" type="ORF">DFP98_101173</name>
</gene>
<dbReference type="Proteomes" id="UP000256977">
    <property type="component" value="Unassembled WGS sequence"/>
</dbReference>
<dbReference type="AlphaFoldDB" id="A0A3D9KS09"/>
<organism evidence="1 2">
    <name type="scientific">Cohnella phaseoli</name>
    <dbReference type="NCBI Taxonomy" id="456490"/>
    <lineage>
        <taxon>Bacteria</taxon>
        <taxon>Bacillati</taxon>
        <taxon>Bacillota</taxon>
        <taxon>Bacilli</taxon>
        <taxon>Bacillales</taxon>
        <taxon>Paenibacillaceae</taxon>
        <taxon>Cohnella</taxon>
    </lineage>
</organism>
<dbReference type="EMBL" id="QRDZ01000001">
    <property type="protein sequence ID" value="RED89202.1"/>
    <property type="molecule type" value="Genomic_DNA"/>
</dbReference>
<sequence>MMGILNFLQSMTRPTVNVNCMIHRNSLIYTTTTYTT</sequence>
<reference evidence="1 2" key="1">
    <citation type="submission" date="2018-07" db="EMBL/GenBank/DDBJ databases">
        <title>Genomic Encyclopedia of Type Strains, Phase III (KMG-III): the genomes of soil and plant-associated and newly described type strains.</title>
        <authorList>
            <person name="Whitman W."/>
        </authorList>
    </citation>
    <scope>NUCLEOTIDE SEQUENCE [LARGE SCALE GENOMIC DNA]</scope>
    <source>
        <strain evidence="1 2">CECT 7287</strain>
    </source>
</reference>
<evidence type="ECO:0000313" key="1">
    <source>
        <dbReference type="EMBL" id="RED89202.1"/>
    </source>
</evidence>
<evidence type="ECO:0000313" key="2">
    <source>
        <dbReference type="Proteomes" id="UP000256977"/>
    </source>
</evidence>
<keyword evidence="2" id="KW-1185">Reference proteome</keyword>